<reference evidence="1 2" key="2">
    <citation type="journal article" date="2022" name="Mol. Ecol. Resour.">
        <title>The genomes of chicory, endive, great burdock and yacon provide insights into Asteraceae paleo-polyploidization history and plant inulin production.</title>
        <authorList>
            <person name="Fan W."/>
            <person name="Wang S."/>
            <person name="Wang H."/>
            <person name="Wang A."/>
            <person name="Jiang F."/>
            <person name="Liu H."/>
            <person name="Zhao H."/>
            <person name="Xu D."/>
            <person name="Zhang Y."/>
        </authorList>
    </citation>
    <scope>NUCLEOTIDE SEQUENCE [LARGE SCALE GENOMIC DNA]</scope>
    <source>
        <strain evidence="2">cv. Niubang</strain>
    </source>
</reference>
<dbReference type="EMBL" id="CM042057">
    <property type="protein sequence ID" value="KAI3693159.1"/>
    <property type="molecule type" value="Genomic_DNA"/>
</dbReference>
<protein>
    <submittedName>
        <fullName evidence="1">Uncharacterized protein</fullName>
    </submittedName>
</protein>
<comment type="caution">
    <text evidence="1">The sequence shown here is derived from an EMBL/GenBank/DDBJ whole genome shotgun (WGS) entry which is preliminary data.</text>
</comment>
<name>A0ACB8Z7C5_ARCLA</name>
<proteinExistence type="predicted"/>
<organism evidence="1 2">
    <name type="scientific">Arctium lappa</name>
    <name type="common">Greater burdock</name>
    <name type="synonym">Lappa major</name>
    <dbReference type="NCBI Taxonomy" id="4217"/>
    <lineage>
        <taxon>Eukaryota</taxon>
        <taxon>Viridiplantae</taxon>
        <taxon>Streptophyta</taxon>
        <taxon>Embryophyta</taxon>
        <taxon>Tracheophyta</taxon>
        <taxon>Spermatophyta</taxon>
        <taxon>Magnoliopsida</taxon>
        <taxon>eudicotyledons</taxon>
        <taxon>Gunneridae</taxon>
        <taxon>Pentapetalae</taxon>
        <taxon>asterids</taxon>
        <taxon>campanulids</taxon>
        <taxon>Asterales</taxon>
        <taxon>Asteraceae</taxon>
        <taxon>Carduoideae</taxon>
        <taxon>Cardueae</taxon>
        <taxon>Arctiinae</taxon>
        <taxon>Arctium</taxon>
    </lineage>
</organism>
<gene>
    <name evidence="1" type="ORF">L6452_32990</name>
</gene>
<dbReference type="Proteomes" id="UP001055879">
    <property type="component" value="Linkage Group LG11"/>
</dbReference>
<keyword evidence="2" id="KW-1185">Reference proteome</keyword>
<reference evidence="2" key="1">
    <citation type="journal article" date="2022" name="Mol. Ecol. Resour.">
        <title>The genomes of chicory, endive, great burdock and yacon provide insights into Asteraceae palaeo-polyploidization history and plant inulin production.</title>
        <authorList>
            <person name="Fan W."/>
            <person name="Wang S."/>
            <person name="Wang H."/>
            <person name="Wang A."/>
            <person name="Jiang F."/>
            <person name="Liu H."/>
            <person name="Zhao H."/>
            <person name="Xu D."/>
            <person name="Zhang Y."/>
        </authorList>
    </citation>
    <scope>NUCLEOTIDE SEQUENCE [LARGE SCALE GENOMIC DNA]</scope>
    <source>
        <strain evidence="2">cv. Niubang</strain>
    </source>
</reference>
<evidence type="ECO:0000313" key="2">
    <source>
        <dbReference type="Proteomes" id="UP001055879"/>
    </source>
</evidence>
<evidence type="ECO:0000313" key="1">
    <source>
        <dbReference type="EMBL" id="KAI3693159.1"/>
    </source>
</evidence>
<sequence length="271" mass="29791">MKTTLLLAGIFLVGIFLPGLVTSQKCNCPPNECCSKYGYCGTGDAYCGKDCRRGPCSLPAPTNNADVSSIVTSAFFNGIVAKSVGNCPGRSFYTRDVFLKVIGDYPHFGRSGSIADSKREIAAFFAHVTHETGYFCHIEEINGPSKAREYCNTTITQYPCNPNKGYYGRGPIQLSWNYNYGEAGENLGFDGLNNPEIVAKDQVVSFKTALWFWMDKCHWDFASGKGFSATIRAINQKECDNGNPGAVTSRIGYYRDYCNQFGVETGTNLRC</sequence>
<accession>A0ACB8Z7C5</accession>